<evidence type="ECO:0008006" key="2">
    <source>
        <dbReference type="Google" id="ProtNLM"/>
    </source>
</evidence>
<accession>A0A0B2P833</accession>
<dbReference type="EMBL" id="KN668442">
    <property type="protein sequence ID" value="KHN05366.1"/>
    <property type="molecule type" value="Genomic_DNA"/>
</dbReference>
<evidence type="ECO:0000313" key="1">
    <source>
        <dbReference type="EMBL" id="KHN05366.1"/>
    </source>
</evidence>
<sequence>MYITNAGPGFKRMLWPAAQKFLDAKTIAKIQVLEPNLYVNYWISLTLAPVHEEVRVSDNYYSCDNSAPATKKVFESDEFHITRGTIIA</sequence>
<proteinExistence type="predicted"/>
<name>A0A0B2P833_GLYSO</name>
<reference evidence="1" key="1">
    <citation type="submission" date="2014-07" db="EMBL/GenBank/DDBJ databases">
        <title>Identification of a novel salt tolerance gene in wild soybean by whole-genome sequencing.</title>
        <authorList>
            <person name="Lam H.-M."/>
            <person name="Qi X."/>
            <person name="Li M.-W."/>
            <person name="Liu X."/>
            <person name="Xie M."/>
            <person name="Ni M."/>
            <person name="Xu X."/>
        </authorList>
    </citation>
    <scope>NUCLEOTIDE SEQUENCE [LARGE SCALE GENOMIC DNA]</scope>
    <source>
        <tissue evidence="1">Root</tissue>
    </source>
</reference>
<gene>
    <name evidence="1" type="ORF">glysoja_043742</name>
</gene>
<dbReference type="AlphaFoldDB" id="A0A0B2P833"/>
<organism evidence="1">
    <name type="scientific">Glycine soja</name>
    <name type="common">Wild soybean</name>
    <dbReference type="NCBI Taxonomy" id="3848"/>
    <lineage>
        <taxon>Eukaryota</taxon>
        <taxon>Viridiplantae</taxon>
        <taxon>Streptophyta</taxon>
        <taxon>Embryophyta</taxon>
        <taxon>Tracheophyta</taxon>
        <taxon>Spermatophyta</taxon>
        <taxon>Magnoliopsida</taxon>
        <taxon>eudicotyledons</taxon>
        <taxon>Gunneridae</taxon>
        <taxon>Pentapetalae</taxon>
        <taxon>rosids</taxon>
        <taxon>fabids</taxon>
        <taxon>Fabales</taxon>
        <taxon>Fabaceae</taxon>
        <taxon>Papilionoideae</taxon>
        <taxon>50 kb inversion clade</taxon>
        <taxon>NPAAA clade</taxon>
        <taxon>indigoferoid/millettioid clade</taxon>
        <taxon>Phaseoleae</taxon>
        <taxon>Glycine</taxon>
        <taxon>Glycine subgen. Soja</taxon>
    </lineage>
</organism>
<dbReference type="Proteomes" id="UP000053555">
    <property type="component" value="Unassembled WGS sequence"/>
</dbReference>
<protein>
    <recommendedName>
        <fullName evidence="2">CRAL-TRIO domain-containing protein</fullName>
    </recommendedName>
</protein>